<dbReference type="AlphaFoldDB" id="A0A392QWI6"/>
<comment type="caution">
    <text evidence="1">The sequence shown here is derived from an EMBL/GenBank/DDBJ whole genome shotgun (WGS) entry which is preliminary data.</text>
</comment>
<proteinExistence type="predicted"/>
<feature type="non-terminal residue" evidence="1">
    <location>
        <position position="39"/>
    </location>
</feature>
<dbReference type="Proteomes" id="UP000265520">
    <property type="component" value="Unassembled WGS sequence"/>
</dbReference>
<organism evidence="1 2">
    <name type="scientific">Trifolium medium</name>
    <dbReference type="NCBI Taxonomy" id="97028"/>
    <lineage>
        <taxon>Eukaryota</taxon>
        <taxon>Viridiplantae</taxon>
        <taxon>Streptophyta</taxon>
        <taxon>Embryophyta</taxon>
        <taxon>Tracheophyta</taxon>
        <taxon>Spermatophyta</taxon>
        <taxon>Magnoliopsida</taxon>
        <taxon>eudicotyledons</taxon>
        <taxon>Gunneridae</taxon>
        <taxon>Pentapetalae</taxon>
        <taxon>rosids</taxon>
        <taxon>fabids</taxon>
        <taxon>Fabales</taxon>
        <taxon>Fabaceae</taxon>
        <taxon>Papilionoideae</taxon>
        <taxon>50 kb inversion clade</taxon>
        <taxon>NPAAA clade</taxon>
        <taxon>Hologalegina</taxon>
        <taxon>IRL clade</taxon>
        <taxon>Trifolieae</taxon>
        <taxon>Trifolium</taxon>
    </lineage>
</organism>
<accession>A0A392QWI6</accession>
<evidence type="ECO:0000313" key="1">
    <source>
        <dbReference type="EMBL" id="MCI28658.1"/>
    </source>
</evidence>
<dbReference type="Gene3D" id="3.40.20.10">
    <property type="entry name" value="Severin"/>
    <property type="match status" value="1"/>
</dbReference>
<keyword evidence="2" id="KW-1185">Reference proteome</keyword>
<protein>
    <submittedName>
        <fullName evidence="1">Villin-4-like</fullName>
    </submittedName>
</protein>
<dbReference type="InterPro" id="IPR029006">
    <property type="entry name" value="ADF-H/Gelsolin-like_dom_sf"/>
</dbReference>
<reference evidence="1 2" key="1">
    <citation type="journal article" date="2018" name="Front. Plant Sci.">
        <title>Red Clover (Trifolium pratense) and Zigzag Clover (T. medium) - A Picture of Genomic Similarities and Differences.</title>
        <authorList>
            <person name="Dluhosova J."/>
            <person name="Istvanek J."/>
            <person name="Nedelnik J."/>
            <person name="Repkova J."/>
        </authorList>
    </citation>
    <scope>NUCLEOTIDE SEQUENCE [LARGE SCALE GENOMIC DNA]</scope>
    <source>
        <strain evidence="2">cv. 10/8</strain>
        <tissue evidence="1">Leaf</tissue>
    </source>
</reference>
<evidence type="ECO:0000313" key="2">
    <source>
        <dbReference type="Proteomes" id="UP000265520"/>
    </source>
</evidence>
<dbReference type="EMBL" id="LXQA010167137">
    <property type="protein sequence ID" value="MCI28658.1"/>
    <property type="molecule type" value="Genomic_DNA"/>
</dbReference>
<dbReference type="SUPFAM" id="SSF55753">
    <property type="entry name" value="Actin depolymerizing proteins"/>
    <property type="match status" value="1"/>
</dbReference>
<name>A0A392QWI6_9FABA</name>
<sequence length="39" mass="4515">MNSSYCYILHNDSMAFTWSGNLTTSDDQELAERMLDLIK</sequence>